<accession>A0ACC0E2X0</accession>
<sequence>MVHNAYVVIHTPKLEYYSFAGDFIANSGASIHLVTTTCELTLLNLIDTAKSNVKVKVNTKRSVQVMAHNNHDQKVYIDIPNVSYCPDLAANLLSNKQIINSDANVSFKDNTIW</sequence>
<evidence type="ECO:0000313" key="1">
    <source>
        <dbReference type="EMBL" id="KAI7942408.1"/>
    </source>
</evidence>
<protein>
    <submittedName>
        <fullName evidence="1">Uncharacterized protein</fullName>
    </submittedName>
</protein>
<reference evidence="2" key="1">
    <citation type="journal article" date="2018" name="BMC Genomics">
        <title>Genomic insights into host adaptation between the wheat stripe rust pathogen (Puccinia striiformis f. sp. tritici) and the barley stripe rust pathogen (Puccinia striiformis f. sp. hordei).</title>
        <authorList>
            <person name="Xia C."/>
            <person name="Wang M."/>
            <person name="Yin C."/>
            <person name="Cornejo O.E."/>
            <person name="Hulbert S.H."/>
            <person name="Chen X."/>
        </authorList>
    </citation>
    <scope>NUCLEOTIDE SEQUENCE [LARGE SCALE GENOMIC DNA]</scope>
    <source>
        <strain evidence="2">93-210</strain>
    </source>
</reference>
<evidence type="ECO:0000313" key="2">
    <source>
        <dbReference type="Proteomes" id="UP001060170"/>
    </source>
</evidence>
<reference evidence="1 2" key="3">
    <citation type="journal article" date="2022" name="Microbiol. Spectr.">
        <title>Folding features and dynamics of 3D genome architecture in plant fungal pathogens.</title>
        <authorList>
            <person name="Xia C."/>
        </authorList>
    </citation>
    <scope>NUCLEOTIDE SEQUENCE [LARGE SCALE GENOMIC DNA]</scope>
    <source>
        <strain evidence="1 2">93-210</strain>
    </source>
</reference>
<dbReference type="EMBL" id="CM045876">
    <property type="protein sequence ID" value="KAI7942408.1"/>
    <property type="molecule type" value="Genomic_DNA"/>
</dbReference>
<gene>
    <name evidence="1" type="ORF">MJO28_012435</name>
</gene>
<comment type="caution">
    <text evidence="1">The sequence shown here is derived from an EMBL/GenBank/DDBJ whole genome shotgun (WGS) entry which is preliminary data.</text>
</comment>
<dbReference type="Proteomes" id="UP001060170">
    <property type="component" value="Chromosome 12"/>
</dbReference>
<proteinExistence type="predicted"/>
<name>A0ACC0E2X0_9BASI</name>
<reference evidence="2" key="2">
    <citation type="journal article" date="2018" name="Mol. Plant Microbe Interact.">
        <title>Genome sequence resources for the wheat stripe rust pathogen (Puccinia striiformis f. sp. tritici) and the barley stripe rust pathogen (Puccinia striiformis f. sp. hordei).</title>
        <authorList>
            <person name="Xia C."/>
            <person name="Wang M."/>
            <person name="Yin C."/>
            <person name="Cornejo O.E."/>
            <person name="Hulbert S.H."/>
            <person name="Chen X."/>
        </authorList>
    </citation>
    <scope>NUCLEOTIDE SEQUENCE [LARGE SCALE GENOMIC DNA]</scope>
    <source>
        <strain evidence="2">93-210</strain>
    </source>
</reference>
<organism evidence="1 2">
    <name type="scientific">Puccinia striiformis f. sp. tritici</name>
    <dbReference type="NCBI Taxonomy" id="168172"/>
    <lineage>
        <taxon>Eukaryota</taxon>
        <taxon>Fungi</taxon>
        <taxon>Dikarya</taxon>
        <taxon>Basidiomycota</taxon>
        <taxon>Pucciniomycotina</taxon>
        <taxon>Pucciniomycetes</taxon>
        <taxon>Pucciniales</taxon>
        <taxon>Pucciniaceae</taxon>
        <taxon>Puccinia</taxon>
    </lineage>
</organism>
<keyword evidence="2" id="KW-1185">Reference proteome</keyword>